<keyword evidence="8" id="KW-0963">Cytoplasm</keyword>
<evidence type="ECO:0000256" key="4">
    <source>
        <dbReference type="ARBA" id="ARBA00022723"/>
    </source>
</evidence>
<evidence type="ECO:0000256" key="5">
    <source>
        <dbReference type="ARBA" id="ARBA00023002"/>
    </source>
</evidence>
<keyword evidence="5" id="KW-0560">Oxidoreductase</keyword>
<keyword evidence="4 8" id="KW-0479">Metal-binding</keyword>
<dbReference type="InterPro" id="IPR009040">
    <property type="entry name" value="Ferritin-like_diiron"/>
</dbReference>
<reference evidence="10 11" key="1">
    <citation type="submission" date="2021-06" db="EMBL/GenBank/DDBJ databases">
        <authorList>
            <person name="Sun Q."/>
            <person name="Li D."/>
        </authorList>
    </citation>
    <scope>NUCLEOTIDE SEQUENCE [LARGE SCALE GENOMIC DNA]</scope>
    <source>
        <strain evidence="10 11">MSJ-5</strain>
    </source>
</reference>
<keyword evidence="11" id="KW-1185">Reference proteome</keyword>
<dbReference type="Proteomes" id="UP000779508">
    <property type="component" value="Unassembled WGS sequence"/>
</dbReference>
<evidence type="ECO:0000256" key="1">
    <source>
        <dbReference type="ARBA" id="ARBA00002485"/>
    </source>
</evidence>
<evidence type="ECO:0000256" key="6">
    <source>
        <dbReference type="ARBA" id="ARBA00023004"/>
    </source>
</evidence>
<sequence length="168" mass="19422">MISEKLLDTFNQQLKYEFEAANIYLAMAAYCKAEDLEGFANFFIVQAEEERFHAMKFFNFIDEIGERIVMSGYDNPNNSYDSLEDVFTAALKHEQKVTAQINNLMSLALEEKHYASVNFLNWFIDEQVEEEAMFSALIAKIKRVTNSPEGIYMLDNELAQRTFVPPAE</sequence>
<name>A0ABS6G410_9FIRM</name>
<dbReference type="PANTHER" id="PTHR11431:SF127">
    <property type="entry name" value="BACTERIAL NON-HEME FERRITIN"/>
    <property type="match status" value="1"/>
</dbReference>
<dbReference type="EMBL" id="JAHLQK010000004">
    <property type="protein sequence ID" value="MBU5677114.1"/>
    <property type="molecule type" value="Genomic_DNA"/>
</dbReference>
<gene>
    <name evidence="10" type="ORF">KQI88_11900</name>
</gene>
<evidence type="ECO:0000259" key="9">
    <source>
        <dbReference type="PROSITE" id="PS50905"/>
    </source>
</evidence>
<dbReference type="InterPro" id="IPR041719">
    <property type="entry name" value="Ferritin_prok"/>
</dbReference>
<comment type="caution">
    <text evidence="10">The sequence shown here is derived from an EMBL/GenBank/DDBJ whole genome shotgun (WGS) entry which is preliminary data.</text>
</comment>
<comment type="subcellular location">
    <subcellularLocation>
        <location evidence="8">Cytoplasm</location>
    </subcellularLocation>
</comment>
<evidence type="ECO:0000256" key="7">
    <source>
        <dbReference type="ARBA" id="ARBA00048035"/>
    </source>
</evidence>
<dbReference type="PROSITE" id="PS50905">
    <property type="entry name" value="FERRITIN_LIKE"/>
    <property type="match status" value="1"/>
</dbReference>
<evidence type="ECO:0000256" key="3">
    <source>
        <dbReference type="ARBA" id="ARBA00022434"/>
    </source>
</evidence>
<dbReference type="RefSeq" id="WP_216417593.1">
    <property type="nucleotide sequence ID" value="NZ_JAHLQK010000004.1"/>
</dbReference>
<dbReference type="CDD" id="cd01055">
    <property type="entry name" value="Nonheme_Ferritin"/>
    <property type="match status" value="1"/>
</dbReference>
<comment type="function">
    <text evidence="1 8">Iron-storage protein.</text>
</comment>
<accession>A0ABS6G410</accession>
<dbReference type="PANTHER" id="PTHR11431">
    <property type="entry name" value="FERRITIN"/>
    <property type="match status" value="1"/>
</dbReference>
<protein>
    <recommendedName>
        <fullName evidence="8">Ferritin</fullName>
        <ecNumber evidence="8">1.16.3.2</ecNumber>
    </recommendedName>
</protein>
<comment type="catalytic activity">
    <reaction evidence="7 8">
        <text>4 Fe(2+) + O2 + 6 H2O = 4 iron(III) oxide-hydroxide + 12 H(+)</text>
        <dbReference type="Rhea" id="RHEA:11972"/>
        <dbReference type="ChEBI" id="CHEBI:15377"/>
        <dbReference type="ChEBI" id="CHEBI:15378"/>
        <dbReference type="ChEBI" id="CHEBI:15379"/>
        <dbReference type="ChEBI" id="CHEBI:29033"/>
        <dbReference type="ChEBI" id="CHEBI:78619"/>
        <dbReference type="EC" id="1.16.3.2"/>
    </reaction>
</comment>
<keyword evidence="3 8" id="KW-0409">Iron storage</keyword>
<proteinExistence type="inferred from homology"/>
<dbReference type="InterPro" id="IPR008331">
    <property type="entry name" value="Ferritin_DPS_dom"/>
</dbReference>
<dbReference type="EC" id="1.16.3.2" evidence="8"/>
<evidence type="ECO:0000313" key="11">
    <source>
        <dbReference type="Proteomes" id="UP000779508"/>
    </source>
</evidence>
<evidence type="ECO:0000256" key="2">
    <source>
        <dbReference type="ARBA" id="ARBA00006950"/>
    </source>
</evidence>
<evidence type="ECO:0000256" key="8">
    <source>
        <dbReference type="RuleBase" id="RU361145"/>
    </source>
</evidence>
<dbReference type="Pfam" id="PF00210">
    <property type="entry name" value="Ferritin"/>
    <property type="match status" value="1"/>
</dbReference>
<feature type="domain" description="Ferritin-like diiron" evidence="9">
    <location>
        <begin position="1"/>
        <end position="145"/>
    </location>
</feature>
<dbReference type="InterPro" id="IPR001519">
    <property type="entry name" value="Ferritin"/>
</dbReference>
<keyword evidence="6 8" id="KW-0408">Iron</keyword>
<comment type="similarity">
    <text evidence="2 8">Belongs to the ferritin family. Prokaryotic subfamily.</text>
</comment>
<evidence type="ECO:0000313" key="10">
    <source>
        <dbReference type="EMBL" id="MBU5677114.1"/>
    </source>
</evidence>
<organism evidence="10 11">
    <name type="scientific">Alkaliphilus flagellatus</name>
    <dbReference type="NCBI Taxonomy" id="2841507"/>
    <lineage>
        <taxon>Bacteria</taxon>
        <taxon>Bacillati</taxon>
        <taxon>Bacillota</taxon>
        <taxon>Clostridia</taxon>
        <taxon>Peptostreptococcales</taxon>
        <taxon>Natronincolaceae</taxon>
        <taxon>Alkaliphilus</taxon>
    </lineage>
</organism>